<gene>
    <name evidence="3" type="ORF">SI7747_01001441</name>
</gene>
<protein>
    <submittedName>
        <fullName evidence="3">Uncharacterized protein</fullName>
    </submittedName>
</protein>
<dbReference type="AlphaFoldDB" id="A0A7I8IDD3"/>
<feature type="chain" id="PRO_5029895877" evidence="2">
    <location>
        <begin position="25"/>
        <end position="191"/>
    </location>
</feature>
<proteinExistence type="predicted"/>
<feature type="compositionally biased region" description="Pro residues" evidence="1">
    <location>
        <begin position="159"/>
        <end position="170"/>
    </location>
</feature>
<evidence type="ECO:0000313" key="4">
    <source>
        <dbReference type="Proteomes" id="UP001189122"/>
    </source>
</evidence>
<feature type="signal peptide" evidence="2">
    <location>
        <begin position="1"/>
        <end position="24"/>
    </location>
</feature>
<evidence type="ECO:0000256" key="1">
    <source>
        <dbReference type="SAM" id="MobiDB-lite"/>
    </source>
</evidence>
<sequence length="191" mass="21169">MCREIRYSLLLVWVLNLVTPFAQGELLARGWPTVKNRDDIHRQSKGTLGPTAYIAPYIFITLTTETVQGAALPLQRVDHVHRRHGLPASVLRVGDCIADHVLQEDLEDASRLLVDKAANALNASSPRQPPDRRLGDPLDIVPQHLAMALRAALAQPLPSLTPPRHPPPSSPSQKRSPTETLAEETNEQHHR</sequence>
<keyword evidence="4" id="KW-1185">Reference proteome</keyword>
<organism evidence="3">
    <name type="scientific">Spirodela intermedia</name>
    <name type="common">Intermediate duckweed</name>
    <dbReference type="NCBI Taxonomy" id="51605"/>
    <lineage>
        <taxon>Eukaryota</taxon>
        <taxon>Viridiplantae</taxon>
        <taxon>Streptophyta</taxon>
        <taxon>Embryophyta</taxon>
        <taxon>Tracheophyta</taxon>
        <taxon>Spermatophyta</taxon>
        <taxon>Magnoliopsida</taxon>
        <taxon>Liliopsida</taxon>
        <taxon>Araceae</taxon>
        <taxon>Lemnoideae</taxon>
        <taxon>Spirodela</taxon>
    </lineage>
</organism>
<keyword evidence="2" id="KW-0732">Signal</keyword>
<name>A0A7I8IDD3_SPIIN</name>
<dbReference type="EMBL" id="CACRZD030000001">
    <property type="protein sequence ID" value="CAA6654851.1"/>
    <property type="molecule type" value="Genomic_DNA"/>
</dbReference>
<accession>A0A7I8IDD3</accession>
<evidence type="ECO:0000256" key="2">
    <source>
        <dbReference type="SAM" id="SignalP"/>
    </source>
</evidence>
<dbReference type="EMBL" id="LR743588">
    <property type="protein sequence ID" value="CAA2615084.1"/>
    <property type="molecule type" value="Genomic_DNA"/>
</dbReference>
<dbReference type="Proteomes" id="UP001189122">
    <property type="component" value="Unassembled WGS sequence"/>
</dbReference>
<feature type="region of interest" description="Disordered" evidence="1">
    <location>
        <begin position="151"/>
        <end position="191"/>
    </location>
</feature>
<reference evidence="3 4" key="1">
    <citation type="submission" date="2019-12" db="EMBL/GenBank/DDBJ databases">
        <authorList>
            <person name="Scholz U."/>
            <person name="Mascher M."/>
            <person name="Fiebig A."/>
        </authorList>
    </citation>
    <scope>NUCLEOTIDE SEQUENCE</scope>
</reference>
<evidence type="ECO:0000313" key="3">
    <source>
        <dbReference type="EMBL" id="CAA2615084.1"/>
    </source>
</evidence>